<protein>
    <submittedName>
        <fullName evidence="4">IS5 family transposase</fullName>
    </submittedName>
</protein>
<evidence type="ECO:0000313" key="5">
    <source>
        <dbReference type="Proteomes" id="UP000656077"/>
    </source>
</evidence>
<dbReference type="GO" id="GO:0006313">
    <property type="term" value="P:DNA transposition"/>
    <property type="evidence" value="ECO:0007669"/>
    <property type="project" value="InterPro"/>
</dbReference>
<feature type="domain" description="Insertion element IS402-like" evidence="3">
    <location>
        <begin position="9"/>
        <end position="79"/>
    </location>
</feature>
<dbReference type="AlphaFoldDB" id="A0A964RS49"/>
<dbReference type="InterPro" id="IPR002559">
    <property type="entry name" value="Transposase_11"/>
</dbReference>
<evidence type="ECO:0000313" key="4">
    <source>
        <dbReference type="EMBL" id="MVX66844.1"/>
    </source>
</evidence>
<evidence type="ECO:0000259" key="2">
    <source>
        <dbReference type="Pfam" id="PF01609"/>
    </source>
</evidence>
<organism evidence="4 5">
    <name type="scientific">Clostridium chromiireducens</name>
    <dbReference type="NCBI Taxonomy" id="225345"/>
    <lineage>
        <taxon>Bacteria</taxon>
        <taxon>Bacillati</taxon>
        <taxon>Bacillota</taxon>
        <taxon>Clostridia</taxon>
        <taxon>Eubacteriales</taxon>
        <taxon>Clostridiaceae</taxon>
        <taxon>Clostridium</taxon>
    </lineage>
</organism>
<dbReference type="Pfam" id="PF01609">
    <property type="entry name" value="DDE_Tnp_1"/>
    <property type="match status" value="1"/>
</dbReference>
<dbReference type="InterPro" id="IPR025161">
    <property type="entry name" value="IS402-like_dom"/>
</dbReference>
<accession>A0A964RS49</accession>
<feature type="domain" description="Transposase IS4-like" evidence="2">
    <location>
        <begin position="89"/>
        <end position="203"/>
    </location>
</feature>
<gene>
    <name evidence="4" type="ORF">GKZ28_24595</name>
</gene>
<dbReference type="PANTHER" id="PTHR30007">
    <property type="entry name" value="PHP DOMAIN PROTEIN"/>
    <property type="match status" value="1"/>
</dbReference>
<evidence type="ECO:0000259" key="3">
    <source>
        <dbReference type="Pfam" id="PF13340"/>
    </source>
</evidence>
<comment type="caution">
    <text evidence="4">The sequence shown here is derived from an EMBL/GenBank/DDBJ whole genome shotgun (WGS) entry which is preliminary data.</text>
</comment>
<dbReference type="PANTHER" id="PTHR30007:SF1">
    <property type="entry name" value="BLR1914 PROTEIN"/>
    <property type="match status" value="1"/>
</dbReference>
<evidence type="ECO:0000256" key="1">
    <source>
        <dbReference type="SAM" id="Phobius"/>
    </source>
</evidence>
<name>A0A964RS49_9CLOT</name>
<keyword evidence="1" id="KW-1133">Transmembrane helix</keyword>
<dbReference type="GO" id="GO:0004803">
    <property type="term" value="F:transposase activity"/>
    <property type="evidence" value="ECO:0007669"/>
    <property type="project" value="InterPro"/>
</dbReference>
<sequence>MMVQKRYEISDEQWNQIKDQFPIAKTGRPPIDNRIMLNAILWISRSGAAWRDLPERFGSWKTVYSRFCKWRDDGTLLSLFKELNSEADYENLSIDSTYIKAHQHSAGAKKLAINHETKQHIGLSHGGHTTKIHAIVDGIGNPVYFQLSSGNLHDSTLAVDVLSNIDITGSNVLGDKAYGTKEIREYIDSKDAFYTIPPKSNAKNPWPCDWWTYKERHLVECFFNKIKHFRRISTRYDKLASSFLAFVYVASIFVLSK</sequence>
<dbReference type="Proteomes" id="UP000656077">
    <property type="component" value="Unassembled WGS sequence"/>
</dbReference>
<feature type="transmembrane region" description="Helical" evidence="1">
    <location>
        <begin position="239"/>
        <end position="256"/>
    </location>
</feature>
<keyword evidence="1" id="KW-0472">Membrane</keyword>
<dbReference type="NCBIfam" id="NF033580">
    <property type="entry name" value="transpos_IS5_3"/>
    <property type="match status" value="1"/>
</dbReference>
<dbReference type="RefSeq" id="WP_160361340.1">
    <property type="nucleotide sequence ID" value="NZ_WSRQ01000075.1"/>
</dbReference>
<dbReference type="GO" id="GO:0003677">
    <property type="term" value="F:DNA binding"/>
    <property type="evidence" value="ECO:0007669"/>
    <property type="project" value="InterPro"/>
</dbReference>
<keyword evidence="1" id="KW-0812">Transmembrane</keyword>
<reference evidence="4" key="1">
    <citation type="submission" date="2019-12" db="EMBL/GenBank/DDBJ databases">
        <title>Microbes associate with the intestines of laboratory mice.</title>
        <authorList>
            <person name="Navarre W."/>
            <person name="Wong E."/>
        </authorList>
    </citation>
    <scope>NUCLEOTIDE SEQUENCE</scope>
    <source>
        <strain evidence="4">NM79_F5</strain>
    </source>
</reference>
<proteinExistence type="predicted"/>
<dbReference type="EMBL" id="WSRQ01000075">
    <property type="protein sequence ID" value="MVX66844.1"/>
    <property type="molecule type" value="Genomic_DNA"/>
</dbReference>
<dbReference type="Pfam" id="PF13340">
    <property type="entry name" value="DUF4096"/>
    <property type="match status" value="1"/>
</dbReference>